<evidence type="ECO:0000313" key="1">
    <source>
        <dbReference type="EMBL" id="OWY95495.1"/>
    </source>
</evidence>
<evidence type="ECO:0000313" key="2">
    <source>
        <dbReference type="Proteomes" id="UP000198211"/>
    </source>
</evidence>
<sequence length="574" mass="61961">MAHLGRSPDKPLPVICQKNLTDHPKGAAAVEQTLADEQGGHIWTVAFEDSQGNLLQLICAMFGRETLWVDSLLSTYSSFVTDPIIWNAPAMAALSNTDGSSMQEKLEDLDTVGQVNDVRTGPDEEGGYTWLVTFMDNVLNSGDLPLLQGNGSVLTGENSVIITREVTKGSNAVGDQLWLSFDRLRPIMYQVRWDTSHDFTSNPTYVFITDADKLYRTQRVTSSAPSFAWARNMIKHVNEVQQLTILTMETFSPSFRGMQTGILTASPAGTTAGATTVASLDAALEALSCIGTVVVSSAQILLEVGAVVLITFTTEPGNLPLLAVIPDTAASLVKSKPDTTNFRKEVIVVSCGATTGTICFTYNGNDAIMDYNAPLTDSITATSATPTVLCSNIPVDIKIVFDRVYGDINLIIAGGGINGITSNSYASTDGVYNDDPTLVMSGTFQVGYQGLYTRPLNAESSADQLRYALEDLNSIHTAGLAHERTYRQLPGKVDVTEGEIFVTSSGKQTCNFYAAGYGLPGYVIRIGGDWYTVRTDLSSPGLHQSREIGYLESTDTAVTVDEWTKGYVWTVDML</sequence>
<accession>A0A225UQW8</accession>
<comment type="caution">
    <text evidence="1">The sequence shown here is derived from an EMBL/GenBank/DDBJ whole genome shotgun (WGS) entry which is preliminary data.</text>
</comment>
<dbReference type="EMBL" id="NBNE01012868">
    <property type="protein sequence ID" value="OWY95495.1"/>
    <property type="molecule type" value="Genomic_DNA"/>
</dbReference>
<dbReference type="STRING" id="4795.A0A225UQW8"/>
<gene>
    <name evidence="1" type="ORF">PHMEG_00034490</name>
</gene>
<name>A0A225UQW8_9STRA</name>
<dbReference type="AlphaFoldDB" id="A0A225UQW8"/>
<protein>
    <submittedName>
        <fullName evidence="1">Titin isoform N2B</fullName>
    </submittedName>
</protein>
<proteinExistence type="predicted"/>
<keyword evidence="2" id="KW-1185">Reference proteome</keyword>
<dbReference type="OrthoDB" id="114660at2759"/>
<dbReference type="Proteomes" id="UP000198211">
    <property type="component" value="Unassembled WGS sequence"/>
</dbReference>
<organism evidence="1 2">
    <name type="scientific">Phytophthora megakarya</name>
    <dbReference type="NCBI Taxonomy" id="4795"/>
    <lineage>
        <taxon>Eukaryota</taxon>
        <taxon>Sar</taxon>
        <taxon>Stramenopiles</taxon>
        <taxon>Oomycota</taxon>
        <taxon>Peronosporomycetes</taxon>
        <taxon>Peronosporales</taxon>
        <taxon>Peronosporaceae</taxon>
        <taxon>Phytophthora</taxon>
    </lineage>
</organism>
<reference evidence="2" key="1">
    <citation type="submission" date="2017-03" db="EMBL/GenBank/DDBJ databases">
        <title>Phytopthora megakarya and P. palmivora, two closely related causual agents of cacao black pod achieved similar genome size and gene model numbers by different mechanisms.</title>
        <authorList>
            <person name="Ali S."/>
            <person name="Shao J."/>
            <person name="Larry D.J."/>
            <person name="Kronmiller B."/>
            <person name="Shen D."/>
            <person name="Strem M.D."/>
            <person name="Melnick R.L."/>
            <person name="Guiltinan M.J."/>
            <person name="Tyler B.M."/>
            <person name="Meinhardt L.W."/>
            <person name="Bailey B.A."/>
        </authorList>
    </citation>
    <scope>NUCLEOTIDE SEQUENCE [LARGE SCALE GENOMIC DNA]</scope>
    <source>
        <strain evidence="2">zdho120</strain>
    </source>
</reference>
<feature type="non-terminal residue" evidence="1">
    <location>
        <position position="574"/>
    </location>
</feature>